<protein>
    <submittedName>
        <fullName evidence="3">CLUMA_CG019139, isoform A</fullName>
    </submittedName>
</protein>
<dbReference type="InterPro" id="IPR025602">
    <property type="entry name" value="BCP1_family"/>
</dbReference>
<dbReference type="AlphaFoldDB" id="A0A1J1J0L0"/>
<dbReference type="GO" id="GO:0005634">
    <property type="term" value="C:nucleus"/>
    <property type="evidence" value="ECO:0007669"/>
    <property type="project" value="TreeGrafter"/>
</dbReference>
<dbReference type="OrthoDB" id="27543at2759"/>
<dbReference type="PANTHER" id="PTHR13261">
    <property type="entry name" value="BRCA2 AND CDKN1A INTERACTING PROTEIN"/>
    <property type="match status" value="1"/>
</dbReference>
<dbReference type="PANTHER" id="PTHR13261:SF0">
    <property type="entry name" value="BRCA2 AND CDKN1A-INTERACTING PROTEIN"/>
    <property type="match status" value="1"/>
</dbReference>
<name>A0A1J1J0L0_9DIPT</name>
<gene>
    <name evidence="3" type="primary">putative Protein BCCIP homolog</name>
    <name evidence="3" type="ORF">CLUMA_CG019139</name>
</gene>
<evidence type="ECO:0000256" key="2">
    <source>
        <dbReference type="SAM" id="MobiDB-lite"/>
    </source>
</evidence>
<evidence type="ECO:0000313" key="3">
    <source>
        <dbReference type="EMBL" id="CRL05935.1"/>
    </source>
</evidence>
<sequence length="226" mass="25513">MSSNKKKHTIESENMQDSDEDFSGDEDSNEDEQVSAGNEEIQVEFEGRNPIDSDSDGIKLLLRQLFLKAHINLTDFTNIIISQNYIGSVIKQSWDEEMDDDDDDDNDDDSNVVFGVTTVLNMSSRKDSESIQQLKSLILERAEKYSTDATLKLLRDILTNDAQEELFVQESLASFEYSVQSEADTGLSGKWREDDEELTPFRKVIVIDGQKLPSIVESINGFIHGS</sequence>
<accession>A0A1J1J0L0</accession>
<dbReference type="Proteomes" id="UP000183832">
    <property type="component" value="Unassembled WGS sequence"/>
</dbReference>
<dbReference type="STRING" id="568069.A0A1J1J0L0"/>
<organism evidence="3 4">
    <name type="scientific">Clunio marinus</name>
    <dbReference type="NCBI Taxonomy" id="568069"/>
    <lineage>
        <taxon>Eukaryota</taxon>
        <taxon>Metazoa</taxon>
        <taxon>Ecdysozoa</taxon>
        <taxon>Arthropoda</taxon>
        <taxon>Hexapoda</taxon>
        <taxon>Insecta</taxon>
        <taxon>Pterygota</taxon>
        <taxon>Neoptera</taxon>
        <taxon>Endopterygota</taxon>
        <taxon>Diptera</taxon>
        <taxon>Nematocera</taxon>
        <taxon>Chironomoidea</taxon>
        <taxon>Chironomidae</taxon>
        <taxon>Clunio</taxon>
    </lineage>
</organism>
<dbReference type="EMBL" id="CVRI01000066">
    <property type="protein sequence ID" value="CRL05935.1"/>
    <property type="molecule type" value="Genomic_DNA"/>
</dbReference>
<comment type="similarity">
    <text evidence="1">Belongs to the BCP1 family.</text>
</comment>
<feature type="region of interest" description="Disordered" evidence="2">
    <location>
        <begin position="1"/>
        <end position="39"/>
    </location>
</feature>
<reference evidence="3 4" key="1">
    <citation type="submission" date="2015-04" db="EMBL/GenBank/DDBJ databases">
        <authorList>
            <person name="Syromyatnikov M.Y."/>
            <person name="Popov V.N."/>
        </authorList>
    </citation>
    <scope>NUCLEOTIDE SEQUENCE [LARGE SCALE GENOMIC DNA]</scope>
</reference>
<feature type="compositionally biased region" description="Acidic residues" evidence="2">
    <location>
        <begin position="14"/>
        <end position="33"/>
    </location>
</feature>
<dbReference type="Pfam" id="PF13862">
    <property type="entry name" value="BCCIP"/>
    <property type="match status" value="1"/>
</dbReference>
<evidence type="ECO:0000313" key="4">
    <source>
        <dbReference type="Proteomes" id="UP000183832"/>
    </source>
</evidence>
<evidence type="ECO:0000256" key="1">
    <source>
        <dbReference type="ARBA" id="ARBA00006781"/>
    </source>
</evidence>
<proteinExistence type="inferred from homology"/>
<keyword evidence="4" id="KW-1185">Reference proteome</keyword>